<reference evidence="2" key="1">
    <citation type="submission" date="2014-03" db="EMBL/GenBank/DDBJ databases">
        <title>The Genome Sequence of Puccinia striiformis f. sp. tritici PST-78.</title>
        <authorList>
            <consortium name="The Broad Institute Genome Sequencing Platform"/>
            <person name="Cuomo C."/>
            <person name="Hulbert S."/>
            <person name="Chen X."/>
            <person name="Walker B."/>
            <person name="Young S.K."/>
            <person name="Zeng Q."/>
            <person name="Gargeya S."/>
            <person name="Fitzgerald M."/>
            <person name="Haas B."/>
            <person name="Abouelleil A."/>
            <person name="Alvarado L."/>
            <person name="Arachchi H.M."/>
            <person name="Berlin A.M."/>
            <person name="Chapman S.B."/>
            <person name="Goldberg J."/>
            <person name="Griggs A."/>
            <person name="Gujja S."/>
            <person name="Hansen M."/>
            <person name="Howarth C."/>
            <person name="Imamovic A."/>
            <person name="Larimer J."/>
            <person name="McCowan C."/>
            <person name="Montmayeur A."/>
            <person name="Murphy C."/>
            <person name="Neiman D."/>
            <person name="Pearson M."/>
            <person name="Priest M."/>
            <person name="Roberts A."/>
            <person name="Saif S."/>
            <person name="Shea T."/>
            <person name="Sisk P."/>
            <person name="Sykes S."/>
            <person name="Wortman J."/>
            <person name="Nusbaum C."/>
            <person name="Birren B."/>
        </authorList>
    </citation>
    <scope>NUCLEOTIDE SEQUENCE [LARGE SCALE GENOMIC DNA]</scope>
    <source>
        <strain evidence="2">race PST-78</strain>
    </source>
</reference>
<dbReference type="AlphaFoldDB" id="A0A0L0W2E9"/>
<organism evidence="1 2">
    <name type="scientific">Puccinia striiformis f. sp. tritici PST-78</name>
    <dbReference type="NCBI Taxonomy" id="1165861"/>
    <lineage>
        <taxon>Eukaryota</taxon>
        <taxon>Fungi</taxon>
        <taxon>Dikarya</taxon>
        <taxon>Basidiomycota</taxon>
        <taxon>Pucciniomycotina</taxon>
        <taxon>Pucciniomycetes</taxon>
        <taxon>Pucciniales</taxon>
        <taxon>Pucciniaceae</taxon>
        <taxon>Puccinia</taxon>
    </lineage>
</organism>
<dbReference type="PANTHER" id="PTHR31912">
    <property type="entry name" value="IP13529P"/>
    <property type="match status" value="1"/>
</dbReference>
<accession>A0A0L0W2E9</accession>
<dbReference type="EMBL" id="AJIL01000006">
    <property type="protein sequence ID" value="KNF05681.1"/>
    <property type="molecule type" value="Genomic_DNA"/>
</dbReference>
<dbReference type="Proteomes" id="UP000054564">
    <property type="component" value="Unassembled WGS sequence"/>
</dbReference>
<dbReference type="STRING" id="1165861.A0A0L0W2E9"/>
<evidence type="ECO:0000313" key="2">
    <source>
        <dbReference type="Proteomes" id="UP000054564"/>
    </source>
</evidence>
<protein>
    <submittedName>
        <fullName evidence="1">Uncharacterized protein</fullName>
    </submittedName>
</protein>
<name>A0A0L0W2E9_9BASI</name>
<proteinExistence type="predicted"/>
<dbReference type="PANTHER" id="PTHR31912:SF34">
    <property type="entry name" value="NOTOCHORD-RELATED PROTEIN"/>
    <property type="match status" value="1"/>
</dbReference>
<evidence type="ECO:0000313" key="1">
    <source>
        <dbReference type="EMBL" id="KNF05681.1"/>
    </source>
</evidence>
<sequence length="1060" mass="122268">MQQGHVQGPSHLPHTWNTDPAEAFMEMNIHTGHQSPLSFDPGDMPTRVVDVDVNNSEGFGVGADPSKEFQENQEDMDDWISNALAGGMFDESVEQAGQHNQPDRELENHLDNSSWFPFRAKEYFVATLMLGSLHNLLSRTFYHYMRLVITLFNIQLPHWDSIRRNKERIRKFLEIHIIKNVTVFNNTCYSLSLKDLIAYELANPLVRKHMEFYPHDTKGKFIQSLCQSAKWREHLAREYRVQMVPHGMKHFYIFEPVTLYGHSNQLVVPIFFYKNEKGVFHAKCVYPKLVAPQNQMSTKFDVCIRSDIQYDSPDVVDFKVSDFDKIASEIRMNCGSMLLSLCDSQMKEYQGQGRWGTIQIPNPWRIRANGKVIRHVPITLYADDTSGNISKRWNKHVSFYFTLSGLPPEMTNMEYNCHFITTSNLASAVELVEPIVHELNELSTQGSIAYDCHLQQEVMFMCIPLAFLGDSPMAAEMTNTPNPGKANNPCRTCHLKAAKIEDRCSIEFVQAFFAHPDMPLARDWQQTKTRSHELWEVSQKNKAEFKQKTLEYGLKDNVTHKLIELQSQNVHEVIRIDEIIRISSTRLTNPTLEMNAFDGCKDTPVEILHVVLLGVVKYTFLDFMKRLDKKQLNLLEARLRSFNCDSLNIPNIQASYMMAHYKAFIGKDYRTILQLAPFVLFPFMTNKQKHIWFSMCYLSSLAFQTEIADMDSYISELEGVIRQFMYHISKMSGRWSNKPKFHMLLHLPQSIRRFGPASLFATEKFESYNSILRTLAIHSNRQAPSRDLANYFSDAANMRILQSGTYLKDHDKGHYFQASSEVRSMFDKNPMMQKCMGYNSEAIASRVQYPCLHNHKVHETDLEGTPEDLTNAFRNHDFREFRQVSAVKLNAKETIRKGTFIVDQDCQHPNQLQISCVQSIWELVPGQRFYVRRVGCVLETFDDATWMSKLRKQSTSTIIPAHKIVCCINVQHNCFEGGCSPIMGQVPVNPRHEGSSTCHYIQHTNHNGYLLNSFSHHAPDYHRLLAGLRPSHISHEEMTEALNQGLENWRSEAGDDDDSD</sequence>
<comment type="caution">
    <text evidence="1">The sequence shown here is derived from an EMBL/GenBank/DDBJ whole genome shotgun (WGS) entry which is preliminary data.</text>
</comment>
<gene>
    <name evidence="1" type="ORF">PSTG_01084</name>
</gene>
<keyword evidence="2" id="KW-1185">Reference proteome</keyword>